<feature type="region of interest" description="Disordered" evidence="1">
    <location>
        <begin position="149"/>
        <end position="177"/>
    </location>
</feature>
<organism evidence="2 3">
    <name type="scientific">Corchorus olitorius</name>
    <dbReference type="NCBI Taxonomy" id="93759"/>
    <lineage>
        <taxon>Eukaryota</taxon>
        <taxon>Viridiplantae</taxon>
        <taxon>Streptophyta</taxon>
        <taxon>Embryophyta</taxon>
        <taxon>Tracheophyta</taxon>
        <taxon>Spermatophyta</taxon>
        <taxon>Magnoliopsida</taxon>
        <taxon>eudicotyledons</taxon>
        <taxon>Gunneridae</taxon>
        <taxon>Pentapetalae</taxon>
        <taxon>rosids</taxon>
        <taxon>malvids</taxon>
        <taxon>Malvales</taxon>
        <taxon>Malvaceae</taxon>
        <taxon>Grewioideae</taxon>
        <taxon>Apeibeae</taxon>
        <taxon>Corchorus</taxon>
    </lineage>
</organism>
<dbReference type="EMBL" id="AWUE01018854">
    <property type="protein sequence ID" value="OMO77914.1"/>
    <property type="molecule type" value="Genomic_DNA"/>
</dbReference>
<evidence type="ECO:0000256" key="1">
    <source>
        <dbReference type="SAM" id="MobiDB-lite"/>
    </source>
</evidence>
<feature type="compositionally biased region" description="Basic and acidic residues" evidence="1">
    <location>
        <begin position="95"/>
        <end position="116"/>
    </location>
</feature>
<name>A0A1R3I5S2_9ROSI</name>
<feature type="compositionally biased region" description="Basic and acidic residues" evidence="1">
    <location>
        <begin position="60"/>
        <end position="69"/>
    </location>
</feature>
<reference evidence="3" key="1">
    <citation type="submission" date="2013-09" db="EMBL/GenBank/DDBJ databases">
        <title>Corchorus olitorius genome sequencing.</title>
        <authorList>
            <person name="Alam M."/>
            <person name="Haque M.S."/>
            <person name="Islam M.S."/>
            <person name="Emdad E.M."/>
            <person name="Islam M.M."/>
            <person name="Ahmed B."/>
            <person name="Halim A."/>
            <person name="Hossen Q.M.M."/>
            <person name="Hossain M.Z."/>
            <person name="Ahmed R."/>
            <person name="Khan M.M."/>
            <person name="Islam R."/>
            <person name="Rashid M.M."/>
            <person name="Khan S.A."/>
            <person name="Rahman M.S."/>
            <person name="Alam M."/>
            <person name="Yahiya A.S."/>
            <person name="Khan M.S."/>
            <person name="Azam M.S."/>
            <person name="Haque T."/>
            <person name="Lashkar M.Z.H."/>
            <person name="Akhand A.I."/>
            <person name="Morshed G."/>
            <person name="Roy S."/>
            <person name="Uddin K.S."/>
            <person name="Rabeya T."/>
            <person name="Hossain A.S."/>
            <person name="Chowdhury A."/>
            <person name="Snigdha A.R."/>
            <person name="Mortoza M.S."/>
            <person name="Matin S.A."/>
            <person name="Hoque S.M.E."/>
            <person name="Islam M.K."/>
            <person name="Roy D.K."/>
            <person name="Haider R."/>
            <person name="Moosa M.M."/>
            <person name="Elias S.M."/>
            <person name="Hasan A.M."/>
            <person name="Jahan S."/>
            <person name="Shafiuddin M."/>
            <person name="Mahmood N."/>
            <person name="Shommy N.S."/>
        </authorList>
    </citation>
    <scope>NUCLEOTIDE SEQUENCE [LARGE SCALE GENOMIC DNA]</scope>
    <source>
        <strain evidence="3">cv. O-4</strain>
    </source>
</reference>
<comment type="caution">
    <text evidence="2">The sequence shown here is derived from an EMBL/GenBank/DDBJ whole genome shotgun (WGS) entry which is preliminary data.</text>
</comment>
<dbReference type="Proteomes" id="UP000187203">
    <property type="component" value="Unassembled WGS sequence"/>
</dbReference>
<protein>
    <submittedName>
        <fullName evidence="2">Uncharacterized protein</fullName>
    </submittedName>
</protein>
<dbReference type="AlphaFoldDB" id="A0A1R3I5S2"/>
<gene>
    <name evidence="2" type="ORF">COLO4_24955</name>
</gene>
<feature type="region of interest" description="Disordered" evidence="1">
    <location>
        <begin position="55"/>
        <end position="126"/>
    </location>
</feature>
<keyword evidence="3" id="KW-1185">Reference proteome</keyword>
<evidence type="ECO:0000313" key="3">
    <source>
        <dbReference type="Proteomes" id="UP000187203"/>
    </source>
</evidence>
<evidence type="ECO:0000313" key="2">
    <source>
        <dbReference type="EMBL" id="OMO77914.1"/>
    </source>
</evidence>
<accession>A0A1R3I5S2</accession>
<proteinExistence type="predicted"/>
<sequence>MAERRSIDMVDFQLNLLLNGENPEALRQVGDSFHNFQMQDATFNLYPIQEAIETEVQQQEDSRNKEPNHGYRCTVNEEDFVSALLKDSSTEDEDQKQNDPQHKEEDRKGKRVRMEEDSSDSDLEDGRMIRQRLQILAVNEMEAFMERQGQGPLLIKEESNTELGLRQVVPQQPPKEP</sequence>